<name>A0A9W6SQH9_9ACTN</name>
<dbReference type="EMBL" id="BSTX01000003">
    <property type="protein sequence ID" value="GLZ80263.1"/>
    <property type="molecule type" value="Genomic_DNA"/>
</dbReference>
<evidence type="ECO:0000259" key="1">
    <source>
        <dbReference type="Pfam" id="PF11706"/>
    </source>
</evidence>
<dbReference type="Proteomes" id="UP001165079">
    <property type="component" value="Unassembled WGS sequence"/>
</dbReference>
<gene>
    <name evidence="2" type="ORF">Afil01_50700</name>
</gene>
<sequence>MNLAGHLAGNLDAALALAEAYGPEHRRGRPREEPGPGAITEALRLATNTAPHVGDRSRAVLAEGGAALHTAFTHLVDGELDAGTAVINRILRDTHAAPALVRHNGGPWHLHFSPHDGNEAGDWLADLATATAVLAGGHDLTRLRVCQAERCDVVFLDATRSATRRFCSTACQNRTKVAAHRAREAAR</sequence>
<dbReference type="Gene3D" id="1.10.3300.10">
    <property type="entry name" value="Jann2411-like domain"/>
    <property type="match status" value="1"/>
</dbReference>
<protein>
    <recommendedName>
        <fullName evidence="1">Zinc finger CGNR domain-containing protein</fullName>
    </recommendedName>
</protein>
<evidence type="ECO:0000313" key="3">
    <source>
        <dbReference type="Proteomes" id="UP001165079"/>
    </source>
</evidence>
<dbReference type="InterPro" id="IPR021005">
    <property type="entry name" value="Znf_CGNR"/>
</dbReference>
<feature type="domain" description="Zinc finger CGNR" evidence="1">
    <location>
        <begin position="142"/>
        <end position="183"/>
    </location>
</feature>
<dbReference type="Pfam" id="PF11706">
    <property type="entry name" value="zf-CGNR"/>
    <property type="match status" value="1"/>
</dbReference>
<dbReference type="AlphaFoldDB" id="A0A9W6SQH9"/>
<comment type="caution">
    <text evidence="2">The sequence shown here is derived from an EMBL/GenBank/DDBJ whole genome shotgun (WGS) entry which is preliminary data.</text>
</comment>
<proteinExistence type="predicted"/>
<dbReference type="PANTHER" id="PTHR35525:SF3">
    <property type="entry name" value="BLL6575 PROTEIN"/>
    <property type="match status" value="1"/>
</dbReference>
<accession>A0A9W6SQH9</accession>
<organism evidence="2 3">
    <name type="scientific">Actinorhabdospora filicis</name>
    <dbReference type="NCBI Taxonomy" id="1785913"/>
    <lineage>
        <taxon>Bacteria</taxon>
        <taxon>Bacillati</taxon>
        <taxon>Actinomycetota</taxon>
        <taxon>Actinomycetes</taxon>
        <taxon>Micromonosporales</taxon>
        <taxon>Micromonosporaceae</taxon>
        <taxon>Actinorhabdospora</taxon>
    </lineage>
</organism>
<evidence type="ECO:0000313" key="2">
    <source>
        <dbReference type="EMBL" id="GLZ80263.1"/>
    </source>
</evidence>
<dbReference type="SUPFAM" id="SSF160904">
    <property type="entry name" value="Jann2411-like"/>
    <property type="match status" value="1"/>
</dbReference>
<dbReference type="InterPro" id="IPR023286">
    <property type="entry name" value="ABATE_dom_sf"/>
</dbReference>
<reference evidence="2" key="1">
    <citation type="submission" date="2023-03" db="EMBL/GenBank/DDBJ databases">
        <title>Actinorhabdospora filicis NBRC 111898.</title>
        <authorList>
            <person name="Ichikawa N."/>
            <person name="Sato H."/>
            <person name="Tonouchi N."/>
        </authorList>
    </citation>
    <scope>NUCLEOTIDE SEQUENCE</scope>
    <source>
        <strain evidence="2">NBRC 111898</strain>
    </source>
</reference>
<dbReference type="PANTHER" id="PTHR35525">
    <property type="entry name" value="BLL6575 PROTEIN"/>
    <property type="match status" value="1"/>
</dbReference>
<dbReference type="RefSeq" id="WP_285665386.1">
    <property type="nucleotide sequence ID" value="NZ_BSTX01000003.1"/>
</dbReference>
<dbReference type="InterPro" id="IPR010852">
    <property type="entry name" value="ABATE"/>
</dbReference>
<keyword evidence="3" id="KW-1185">Reference proteome</keyword>